<organism evidence="2 3">
    <name type="scientific">Bipolaris oryzae ATCC 44560</name>
    <dbReference type="NCBI Taxonomy" id="930090"/>
    <lineage>
        <taxon>Eukaryota</taxon>
        <taxon>Fungi</taxon>
        <taxon>Dikarya</taxon>
        <taxon>Ascomycota</taxon>
        <taxon>Pezizomycotina</taxon>
        <taxon>Dothideomycetes</taxon>
        <taxon>Pleosporomycetidae</taxon>
        <taxon>Pleosporales</taxon>
        <taxon>Pleosporineae</taxon>
        <taxon>Pleosporaceae</taxon>
        <taxon>Bipolaris</taxon>
    </lineage>
</organism>
<dbReference type="AlphaFoldDB" id="W6Z032"/>
<dbReference type="RefSeq" id="XP_007688473.1">
    <property type="nucleotide sequence ID" value="XM_007690283.1"/>
</dbReference>
<evidence type="ECO:0000313" key="3">
    <source>
        <dbReference type="Proteomes" id="UP000054032"/>
    </source>
</evidence>
<dbReference type="Proteomes" id="UP000054032">
    <property type="component" value="Unassembled WGS sequence"/>
</dbReference>
<keyword evidence="3" id="KW-1185">Reference proteome</keyword>
<gene>
    <name evidence="2" type="ORF">COCMIDRAFT_26753</name>
</gene>
<protein>
    <submittedName>
        <fullName evidence="2">Uncharacterized protein</fullName>
    </submittedName>
</protein>
<dbReference type="GeneID" id="19120990"/>
<feature type="region of interest" description="Disordered" evidence="1">
    <location>
        <begin position="1"/>
        <end position="34"/>
    </location>
</feature>
<accession>W6Z032</accession>
<dbReference type="EMBL" id="KI963993">
    <property type="protein sequence ID" value="EUC44987.1"/>
    <property type="molecule type" value="Genomic_DNA"/>
</dbReference>
<name>W6Z032_COCMI</name>
<dbReference type="HOGENOM" id="CLU_1151633_0_0_1"/>
<dbReference type="KEGG" id="bor:COCMIDRAFT_26753"/>
<evidence type="ECO:0000313" key="2">
    <source>
        <dbReference type="EMBL" id="EUC44987.1"/>
    </source>
</evidence>
<evidence type="ECO:0000256" key="1">
    <source>
        <dbReference type="SAM" id="MobiDB-lite"/>
    </source>
</evidence>
<sequence>MPHRVKRASSTSKHAAPWVSAGTRADGDGDGDTSPHVRVVVVEGRRRACCNSPKQCGSSWQPSLDGHTVFLDSWRQRARRLRGPACQGSSAEAFHPISSQATKALSSGFWGQRHAHGYAHGVALRGGAPCPNARAGDHVPAPIQLVGASPSKQKPLVCHALCNVGLLPMPPERSHGPSPIHPRQTQNIRHALLQPWSSQSILHPSQATSWERASTRRRSQQLLRAIGPIADCGLLAPIKSR</sequence>
<reference evidence="2 3" key="1">
    <citation type="journal article" date="2013" name="PLoS Genet.">
        <title>Comparative genome structure, secondary metabolite, and effector coding capacity across Cochliobolus pathogens.</title>
        <authorList>
            <person name="Condon B.J."/>
            <person name="Leng Y."/>
            <person name="Wu D."/>
            <person name="Bushley K.E."/>
            <person name="Ohm R.A."/>
            <person name="Otillar R."/>
            <person name="Martin J."/>
            <person name="Schackwitz W."/>
            <person name="Grimwood J."/>
            <person name="MohdZainudin N."/>
            <person name="Xue C."/>
            <person name="Wang R."/>
            <person name="Manning V.A."/>
            <person name="Dhillon B."/>
            <person name="Tu Z.J."/>
            <person name="Steffenson B.J."/>
            <person name="Salamov A."/>
            <person name="Sun H."/>
            <person name="Lowry S."/>
            <person name="LaButti K."/>
            <person name="Han J."/>
            <person name="Copeland A."/>
            <person name="Lindquist E."/>
            <person name="Barry K."/>
            <person name="Schmutz J."/>
            <person name="Baker S.E."/>
            <person name="Ciuffetti L.M."/>
            <person name="Grigoriev I.V."/>
            <person name="Zhong S."/>
            <person name="Turgeon B.G."/>
        </authorList>
    </citation>
    <scope>NUCLEOTIDE SEQUENCE [LARGE SCALE GENOMIC DNA]</scope>
    <source>
        <strain evidence="2 3">ATCC 44560</strain>
    </source>
</reference>
<proteinExistence type="predicted"/>